<dbReference type="GeneID" id="17039552"/>
<dbReference type="EMBL" id="AGSI01000012">
    <property type="protein sequence ID" value="EIE21568.1"/>
    <property type="molecule type" value="Genomic_DNA"/>
</dbReference>
<evidence type="ECO:0000313" key="2">
    <source>
        <dbReference type="Proteomes" id="UP000007264"/>
    </source>
</evidence>
<accession>I0YT49</accession>
<proteinExistence type="predicted"/>
<organism evidence="1 2">
    <name type="scientific">Coccomyxa subellipsoidea (strain C-169)</name>
    <name type="common">Green microalga</name>
    <dbReference type="NCBI Taxonomy" id="574566"/>
    <lineage>
        <taxon>Eukaryota</taxon>
        <taxon>Viridiplantae</taxon>
        <taxon>Chlorophyta</taxon>
        <taxon>core chlorophytes</taxon>
        <taxon>Trebouxiophyceae</taxon>
        <taxon>Trebouxiophyceae incertae sedis</taxon>
        <taxon>Coccomyxaceae</taxon>
        <taxon>Coccomyxa</taxon>
        <taxon>Coccomyxa subellipsoidea</taxon>
    </lineage>
</organism>
<dbReference type="KEGG" id="csl:COCSUDRAFT_33703"/>
<protein>
    <submittedName>
        <fullName evidence="1">Uncharacterized protein</fullName>
    </submittedName>
</protein>
<dbReference type="RefSeq" id="XP_005646112.1">
    <property type="nucleotide sequence ID" value="XM_005646055.1"/>
</dbReference>
<reference evidence="1 2" key="1">
    <citation type="journal article" date="2012" name="Genome Biol.">
        <title>The genome of the polar eukaryotic microalga coccomyxa subellipsoidea reveals traits of cold adaptation.</title>
        <authorList>
            <person name="Blanc G."/>
            <person name="Agarkova I."/>
            <person name="Grimwood J."/>
            <person name="Kuo A."/>
            <person name="Brueggeman A."/>
            <person name="Dunigan D."/>
            <person name="Gurnon J."/>
            <person name="Ladunga I."/>
            <person name="Lindquist E."/>
            <person name="Lucas S."/>
            <person name="Pangilinan J."/>
            <person name="Proschold T."/>
            <person name="Salamov A."/>
            <person name="Schmutz J."/>
            <person name="Weeks D."/>
            <person name="Yamada T."/>
            <person name="Claverie J.M."/>
            <person name="Grigoriev I."/>
            <person name="Van Etten J."/>
            <person name="Lomsadze A."/>
            <person name="Borodovsky M."/>
        </authorList>
    </citation>
    <scope>NUCLEOTIDE SEQUENCE [LARGE SCALE GENOMIC DNA]</scope>
    <source>
        <strain evidence="1 2">C-169</strain>
    </source>
</reference>
<sequence>MHKIVKKTFLILDAPKACCTTSQLAACALYTTLKFSSKLSTLGATLGARRIGTLVKPFIRRLRYTNSAL</sequence>
<comment type="caution">
    <text evidence="1">The sequence shown here is derived from an EMBL/GenBank/DDBJ whole genome shotgun (WGS) entry which is preliminary data.</text>
</comment>
<dbReference type="Proteomes" id="UP000007264">
    <property type="component" value="Unassembled WGS sequence"/>
</dbReference>
<gene>
    <name evidence="1" type="ORF">COCSUDRAFT_33703</name>
</gene>
<keyword evidence="2" id="KW-1185">Reference proteome</keyword>
<evidence type="ECO:0000313" key="1">
    <source>
        <dbReference type="EMBL" id="EIE21568.1"/>
    </source>
</evidence>
<name>I0YT49_COCSC</name>
<dbReference type="AlphaFoldDB" id="I0YT49"/>